<dbReference type="eggNOG" id="COG1572">
    <property type="taxonomic scope" value="Bacteria"/>
</dbReference>
<keyword evidence="5" id="KW-1185">Reference proteome</keyword>
<dbReference type="NCBIfam" id="NF033707">
    <property type="entry name" value="T9SS_sortase"/>
    <property type="match status" value="1"/>
</dbReference>
<accession>I3Z0M7</accession>
<dbReference type="GO" id="GO:0006508">
    <property type="term" value="P:proteolysis"/>
    <property type="evidence" value="ECO:0007669"/>
    <property type="project" value="InterPro"/>
</dbReference>
<dbReference type="InterPro" id="IPR029031">
    <property type="entry name" value="Gingipain_N_sf"/>
</dbReference>
<sequence>MKAKFKIFLRRFLISLFLPFFFNHYLAAQEQYFKFPVKESGVYKITSNQISNFGASALTDISIYGNAGLLPQKLDSIDLSLREIPSKIIGDELFFYLEGPHQVNALENDWEYQHHYYTDTVFYLISAKTPVKRITDAQESHLNSSGNLFQIIVKKEEDTNLLSSGRNWYGNPIFSGQAYNHTFSIPAGNSGQAMIKSKVMAQSLQTSQFNLLINGQNRSNFTIPSIPNAIYGIKGREESIKLPLNLENNSPVNFQLSYQTSDVNGGAYIDFVSIAVPYPNTDLPSGIYFHLSDNLIQISPISDRNIFILDDIYRTRFVSASTSIQLGEKVVVFNTSEAKIISQFKPANLELRSSPISQSLVIITNNQLKPEADRLANHKNNIGISTRVVLLQDIFDAFGYGTYDITAIRNFLSYHYNLDGQIENVLFFGKGTFDYKGKISGGRPNLIPSYSSRNSLNPLATYSSDDYFGFLDFGQGEWEESSNGDEILKVGVGRIPAISTLEAREMVDKIIAYELKSSNLGDWKRKIALFADDADNNIHLNDAESHADFLTQNHPEYLLEKIYLDRYEQIRTAGRQSSPQAKEALTKTIEEGVLIFNFIGHGNETTLTAERVFQTSDLRDWIENPLLPLFVTATCEFGRHDSPFLRSGAEEMLFAEKKGVIGLLTTGRPVFSSINFALNKAFIENVFQKENGETLDLGEIFKRTKNNSLNGALNRNFSLLGDPSLKLATPELESKIKEIIDIQLEVGKDTLSALQKVAIHGSISDPLTNARVLNATGTYKVTLFDKKEQLRTLGDESTPTSFMEEGNVLFQGSGDITNGEFELELIVPQNINYEFGEGIIRVFAELENGQEAIGAEKITIGGTNSAPQLDTEGPEITMLFGNEYGENFEVFQGNNIKLLAKLSDASGVNISSNNIGQDILLRINNNDPVSINNLYFSIGNTFTKGEIRVPIEGLVEGINIISLEAWDNVGNRSILEREIHVDGSRSVKILKNTTYPNPSEEVSNFKIEHNRAGENLILYLRVFSTSGHEIYQASKRYVRANYILDDFAWIFFHSKTKYPVKGTYIYELQLVSEFDNTSDKKSGKIIIK</sequence>
<dbReference type="AlphaFoldDB" id="I3Z0M7"/>
<dbReference type="CDD" id="cd02258">
    <property type="entry name" value="Peptidase_C25_N"/>
    <property type="match status" value="1"/>
</dbReference>
<dbReference type="PATRIC" id="fig|866536.3.peg.130"/>
<evidence type="ECO:0000256" key="2">
    <source>
        <dbReference type="SAM" id="SignalP"/>
    </source>
</evidence>
<dbReference type="Gene3D" id="3.40.50.10390">
    <property type="entry name" value="Gingipain r, domain 1"/>
    <property type="match status" value="1"/>
</dbReference>
<feature type="chain" id="PRO_5003684410" evidence="2">
    <location>
        <begin position="28"/>
        <end position="1088"/>
    </location>
</feature>
<evidence type="ECO:0000256" key="1">
    <source>
        <dbReference type="ARBA" id="ARBA00022729"/>
    </source>
</evidence>
<dbReference type="EMBL" id="CP003281">
    <property type="protein sequence ID" value="AFL82795.1"/>
    <property type="molecule type" value="Genomic_DNA"/>
</dbReference>
<dbReference type="Proteomes" id="UP000006050">
    <property type="component" value="Chromosome"/>
</dbReference>
<gene>
    <name evidence="4" type="ordered locus">Belba_0124</name>
</gene>
<dbReference type="KEGG" id="bbd:Belba_0124"/>
<dbReference type="InterPro" id="IPR001769">
    <property type="entry name" value="Gingipain"/>
</dbReference>
<evidence type="ECO:0000313" key="4">
    <source>
        <dbReference type="EMBL" id="AFL82795.1"/>
    </source>
</evidence>
<dbReference type="SUPFAM" id="SSF52129">
    <property type="entry name" value="Caspase-like"/>
    <property type="match status" value="1"/>
</dbReference>
<dbReference type="InterPro" id="IPR029030">
    <property type="entry name" value="Caspase-like_dom_sf"/>
</dbReference>
<evidence type="ECO:0000259" key="3">
    <source>
        <dbReference type="Pfam" id="PF01364"/>
    </source>
</evidence>
<evidence type="ECO:0000313" key="5">
    <source>
        <dbReference type="Proteomes" id="UP000006050"/>
    </source>
</evidence>
<dbReference type="HOGENOM" id="CLU_004870_0_0_10"/>
<dbReference type="Gene3D" id="3.40.50.1460">
    <property type="match status" value="1"/>
</dbReference>
<protein>
    <submittedName>
        <fullName evidence="4">Peptidase family C25</fullName>
    </submittedName>
</protein>
<keyword evidence="1 2" id="KW-0732">Signal</keyword>
<dbReference type="GO" id="GO:0008234">
    <property type="term" value="F:cysteine-type peptidase activity"/>
    <property type="evidence" value="ECO:0007669"/>
    <property type="project" value="InterPro"/>
</dbReference>
<dbReference type="OrthoDB" id="9809780at2"/>
<dbReference type="Pfam" id="PF01364">
    <property type="entry name" value="Peptidase_C25"/>
    <property type="match status" value="1"/>
</dbReference>
<proteinExistence type="predicted"/>
<dbReference type="STRING" id="866536.Belba_0124"/>
<reference evidence="5" key="1">
    <citation type="submission" date="2012-06" db="EMBL/GenBank/DDBJ databases">
        <title>The complete genome of Belliella baltica DSM 15883.</title>
        <authorList>
            <person name="Lucas S."/>
            <person name="Copeland A."/>
            <person name="Lapidus A."/>
            <person name="Goodwin L."/>
            <person name="Pitluck S."/>
            <person name="Peters L."/>
            <person name="Mikhailova N."/>
            <person name="Davenport K."/>
            <person name="Kyrpides N."/>
            <person name="Mavromatis K."/>
            <person name="Pagani I."/>
            <person name="Ivanova N."/>
            <person name="Ovchinnikova G."/>
            <person name="Zeytun A."/>
            <person name="Detter J.C."/>
            <person name="Han C."/>
            <person name="Land M."/>
            <person name="Hauser L."/>
            <person name="Markowitz V."/>
            <person name="Cheng J.-F."/>
            <person name="Hugenholtz P."/>
            <person name="Woyke T."/>
            <person name="Wu D."/>
            <person name="Tindall B."/>
            <person name="Pomrenke H."/>
            <person name="Brambilla E."/>
            <person name="Klenk H.-P."/>
            <person name="Eisen J.A."/>
        </authorList>
    </citation>
    <scope>NUCLEOTIDE SEQUENCE [LARGE SCALE GENOMIC DNA]</scope>
    <source>
        <strain evidence="5">DSM 15883 / CIP 108006 / LMG 21964 / BA134</strain>
    </source>
</reference>
<organism evidence="4 5">
    <name type="scientific">Belliella baltica (strain DSM 15883 / CIP 108006 / LMG 21964 / BA134)</name>
    <dbReference type="NCBI Taxonomy" id="866536"/>
    <lineage>
        <taxon>Bacteria</taxon>
        <taxon>Pseudomonadati</taxon>
        <taxon>Bacteroidota</taxon>
        <taxon>Cytophagia</taxon>
        <taxon>Cytophagales</taxon>
        <taxon>Cyclobacteriaceae</taxon>
        <taxon>Belliella</taxon>
    </lineage>
</organism>
<name>I3Z0M7_BELBD</name>
<feature type="domain" description="Gingipain" evidence="3">
    <location>
        <begin position="361"/>
        <end position="727"/>
    </location>
</feature>
<feature type="signal peptide" evidence="2">
    <location>
        <begin position="1"/>
        <end position="27"/>
    </location>
</feature>